<evidence type="ECO:0000313" key="4">
    <source>
        <dbReference type="Proteomes" id="UP001216907"/>
    </source>
</evidence>
<evidence type="ECO:0000259" key="2">
    <source>
        <dbReference type="Pfam" id="PF13709"/>
    </source>
</evidence>
<dbReference type="RefSeq" id="WP_277863595.1">
    <property type="nucleotide sequence ID" value="NZ_JARRAG010000002.1"/>
</dbReference>
<comment type="caution">
    <text evidence="3">The sequence shown here is derived from an EMBL/GenBank/DDBJ whole genome shotgun (WGS) entry which is preliminary data.</text>
</comment>
<organism evidence="3 4">
    <name type="scientific">Paludisphaera mucosa</name>
    <dbReference type="NCBI Taxonomy" id="3030827"/>
    <lineage>
        <taxon>Bacteria</taxon>
        <taxon>Pseudomonadati</taxon>
        <taxon>Planctomycetota</taxon>
        <taxon>Planctomycetia</taxon>
        <taxon>Isosphaerales</taxon>
        <taxon>Isosphaeraceae</taxon>
        <taxon>Paludisphaera</taxon>
    </lineage>
</organism>
<dbReference type="CDD" id="cd00688">
    <property type="entry name" value="ISOPREN_C2_like"/>
    <property type="match status" value="1"/>
</dbReference>
<feature type="signal peptide" evidence="1">
    <location>
        <begin position="1"/>
        <end position="24"/>
    </location>
</feature>
<evidence type="ECO:0000313" key="3">
    <source>
        <dbReference type="EMBL" id="MDG3007313.1"/>
    </source>
</evidence>
<dbReference type="Gene3D" id="3.40.50.12140">
    <property type="entry name" value="Domain of unknown function DUF4159"/>
    <property type="match status" value="2"/>
</dbReference>
<evidence type="ECO:0000256" key="1">
    <source>
        <dbReference type="SAM" id="SignalP"/>
    </source>
</evidence>
<feature type="chain" id="PRO_5046862743" evidence="1">
    <location>
        <begin position="25"/>
        <end position="775"/>
    </location>
</feature>
<proteinExistence type="predicted"/>
<dbReference type="SUPFAM" id="SSF48239">
    <property type="entry name" value="Terpenoid cyclases/Protein prenyltransferases"/>
    <property type="match status" value="1"/>
</dbReference>
<dbReference type="Pfam" id="PF13709">
    <property type="entry name" value="DUF4159"/>
    <property type="match status" value="2"/>
</dbReference>
<feature type="domain" description="DUF4159" evidence="2">
    <location>
        <begin position="364"/>
        <end position="548"/>
    </location>
</feature>
<feature type="domain" description="DUF4159" evidence="2">
    <location>
        <begin position="577"/>
        <end position="772"/>
    </location>
</feature>
<dbReference type="InterPro" id="IPR008930">
    <property type="entry name" value="Terpenoid_cyclase/PrenylTrfase"/>
</dbReference>
<reference evidence="3 4" key="1">
    <citation type="submission" date="2023-03" db="EMBL/GenBank/DDBJ databases">
        <title>Paludisphaera mucosa sp. nov. a novel planctomycete from northern fen.</title>
        <authorList>
            <person name="Ivanova A."/>
        </authorList>
    </citation>
    <scope>NUCLEOTIDE SEQUENCE [LARGE SCALE GENOMIC DNA]</scope>
    <source>
        <strain evidence="3 4">Pla2</strain>
    </source>
</reference>
<protein>
    <submittedName>
        <fullName evidence="3">DUF4159 domain-containing protein</fullName>
    </submittedName>
</protein>
<keyword evidence="4" id="KW-1185">Reference proteome</keyword>
<accession>A0ABT6FIA8</accession>
<gene>
    <name evidence="3" type="ORF">PZE19_26425</name>
</gene>
<sequence length="775" mass="85594">MSHRFRFRVVIGALVGLAVGSAMGAAGGVARAAVTHEEVERAIREGVRWLKKQQNLDTGAWKDYVANEARTGLSSLVTLALLTAGEPVDSPAIRASLDNLRKWGPEQLDSTYAVALQTMVYAAADPKRDFQRIVANVTWLERAQIVPSDEVDWPGSWTYNLGKRGRRGDNSNTQYALLGLHAASEAGVQAKPAVWNLARAYWEGAQRGDGGWGYFHKQQDQLSTSSMTAAGISSLVITGLRRYQGSEEIHGEAIQNCGKGTTNINLQRGIAWMANRFQVGQNFPTGQSWRLYFLYGVERAGRLGGVRFFGDHDWYREGAEALVHEQDKLGGYWKGAVNEGDPLIATSFALLFLAKGRAPVLVNKLRHGPRGDWDNDADDVRNIVNLVSQDWKHLLTWQVVDPGSASVQDMLQAPIVFLNGHQAPEFSDLAVHNLRDYVDQGGFIVADACCGRPEFDAGFKKLMKQVFPEEAYQLRPLSDDHPVWRAKHLLAPNAYPLMGIEHGCRTVVIYSQKDLSCFWNQMDRTDRDRKNPAVGLATKVGQNIIDYATGRELPADKLIVREVHDFKADAPKRGSLRIAKLQHGGDWNIAPLAVPNLMEALRKPPLGFDVAVSQKDLAPGDPNLIYYPFLYFHGRAAASFSPEDLDALRKHVDPGGGTIFADAACGSPGFDASFRRFAAELFPNNPLIPIPKDDELFSEKVYFNLKDAQYTKAAGGGKDYPQLEGVKINGHWSIIYSKFDIGCALERHSGLDCKGYVYESALRIAANVVIYSTLP</sequence>
<dbReference type="EMBL" id="JARRAG010000002">
    <property type="protein sequence ID" value="MDG3007313.1"/>
    <property type="molecule type" value="Genomic_DNA"/>
</dbReference>
<keyword evidence="1" id="KW-0732">Signal</keyword>
<dbReference type="InterPro" id="IPR025297">
    <property type="entry name" value="DUF4159"/>
</dbReference>
<name>A0ABT6FIA8_9BACT</name>
<dbReference type="Proteomes" id="UP001216907">
    <property type="component" value="Unassembled WGS sequence"/>
</dbReference>
<dbReference type="Gene3D" id="1.50.10.20">
    <property type="match status" value="1"/>
</dbReference>